<proteinExistence type="predicted"/>
<sequence length="1160" mass="131799">MGEKVFRRIGLQVYRWMDSTVTYYIASKVLKDTLSLQESFADSGGIYVFVRNGVTNIYKLWDYVKNNRYNVRFLWLSEEANYQILGRIRMTDNKVRELTKLSFGEYYLLLYGTVTKVSLGTDGSTFRFQSISTGQPVIKYAEFNTPYKDITVNNQVDVSIQDGTFGVQIATSNTTFEELGAGFGYFTENSKDNLKVDHFYFSFLKGILGASVSAHLDLFYREDSERTYISLPNQESYETGFLTIYGEKIRMKTGVNSRLVFARYPSDSSTNPATFTYLTYMGDYTVELNQTGIKKKLLCGLSGMEYMEVEQGDIFHLIPGQSSYFLDNEFYNRGTTAFFQVSSNGMDYYSKPKQAALYEYIDSNLLHYYDMVSARMPVGVTFPMIPYGARVHEEGETQQNSGMDQLDYNNLENLVLSIRERVLLMQNQSSVNKDLLSNFKHVITSQGLVAAVNPTNSYIEYLGIANSKEQQSTDDIPLPDLAFTALRKEFLKSISSNRLFLIMNSDEVLMGEAGNTNENPGSVQYSFDKEIAESMLENEPQYQTLIQSVLDYFVSHQFDQVRYETEQLFVQALREAFMAITVEEITCFLRYCGLLKVSIDGWSFQLSPRNWKEHNTIFLCKYTRDYSLYELVQDTKYWVWKEGLSYQGSNPEKVRIDVTNILNEAMNASKESIDSPYAKLVKIVEDKTWCGCLAFNVSVLFDEVPGEMKSILSGVEKEKFYAHHIGFEQSGISIGVPNVLHQTSMFGLIDYTNEEELNRDTAEEYGFLTKELKLLFYNSKVQYFSCLCQLMLNRLFGGYTRKIPLTTGNILHLIGSYQRNRAKNNEALEYTFSLREQTDFSLDSVPINSIRMSKARMSLSSEGDRSIATITLAGRMKFYQPEKFDPFGYGDLLEKETNEEGALDDTILEEGWLNYNNLVIVMTVEQGIQSFFLDYDNIGFDASTSKEREASLVHRFPMQLLGMITGNEGNLPEKKGFGAIQCPLNQQKLEGEWYGLLWNIDMGSLGSLMKSSSIRLEWLTAWCAPKKEAGDGTHVNPNANSTPGQYGVSPSLYFGVRTTWGDVNPLGDVNLSVGNYHLPLEGVMSLGFQSIQFGVSEDENADDLEYYIRLRNFGLKLLGITFPPGSSDIFLFANPDQTSATKLGWYATYSMGEDKGEGVN</sequence>
<protein>
    <submittedName>
        <fullName evidence="1">Uncharacterized protein</fullName>
    </submittedName>
</protein>
<dbReference type="KEGG" id="ahb:bsdtb5_34740"/>
<accession>A0A7R7IEJ7</accession>
<dbReference type="AlphaFoldDB" id="A0A7R7IEJ7"/>
<name>A0A7R7IEJ7_9FIRM</name>
<evidence type="ECO:0000313" key="1">
    <source>
        <dbReference type="EMBL" id="BCN32179.1"/>
    </source>
</evidence>
<dbReference type="Proteomes" id="UP000595897">
    <property type="component" value="Chromosome"/>
</dbReference>
<organism evidence="1 2">
    <name type="scientific">Anaeromicropila herbilytica</name>
    <dbReference type="NCBI Taxonomy" id="2785025"/>
    <lineage>
        <taxon>Bacteria</taxon>
        <taxon>Bacillati</taxon>
        <taxon>Bacillota</taxon>
        <taxon>Clostridia</taxon>
        <taxon>Lachnospirales</taxon>
        <taxon>Lachnospiraceae</taxon>
        <taxon>Anaeromicropila</taxon>
    </lineage>
</organism>
<reference evidence="1 2" key="1">
    <citation type="submission" date="2020-11" db="EMBL/GenBank/DDBJ databases">
        <title>Draft genome sequencing of a Lachnospiraceae strain isolated from anoxic soil subjected to BSD treatment.</title>
        <authorList>
            <person name="Uek A."/>
            <person name="Tonouchi A."/>
        </authorList>
    </citation>
    <scope>NUCLEOTIDE SEQUENCE [LARGE SCALE GENOMIC DNA]</scope>
    <source>
        <strain evidence="1 2">TB5</strain>
    </source>
</reference>
<dbReference type="EMBL" id="AP024169">
    <property type="protein sequence ID" value="BCN32179.1"/>
    <property type="molecule type" value="Genomic_DNA"/>
</dbReference>
<evidence type="ECO:0000313" key="2">
    <source>
        <dbReference type="Proteomes" id="UP000595897"/>
    </source>
</evidence>
<dbReference type="RefSeq" id="WP_271713246.1">
    <property type="nucleotide sequence ID" value="NZ_AP024169.1"/>
</dbReference>
<gene>
    <name evidence="1" type="ORF">bsdtb5_34740</name>
</gene>
<keyword evidence="2" id="KW-1185">Reference proteome</keyword>